<gene>
    <name evidence="2" type="ORF">E4L96_22595</name>
</gene>
<protein>
    <submittedName>
        <fullName evidence="2">DUF2812 domain-containing protein</fullName>
    </submittedName>
</protein>
<dbReference type="InterPro" id="IPR021359">
    <property type="entry name" value="DUF2812"/>
</dbReference>
<dbReference type="OrthoDB" id="8757095at2"/>
<keyword evidence="1" id="KW-1133">Transmembrane helix</keyword>
<dbReference type="EMBL" id="SPVF01000269">
    <property type="protein sequence ID" value="TFW10817.1"/>
    <property type="molecule type" value="Genomic_DNA"/>
</dbReference>
<name>A0A4Y9RNG5_9BURK</name>
<reference evidence="2 3" key="1">
    <citation type="submission" date="2019-03" db="EMBL/GenBank/DDBJ databases">
        <title>Draft Genome Sequence of Massilia arenosa sp. nov., a Novel Massilia Species Isolated from a Sandy-loam Maize Soil.</title>
        <authorList>
            <person name="Raths R."/>
            <person name="Peta V."/>
            <person name="Bucking H."/>
        </authorList>
    </citation>
    <scope>NUCLEOTIDE SEQUENCE [LARGE SCALE GENOMIC DNA]</scope>
    <source>
        <strain evidence="2 3">MC02</strain>
    </source>
</reference>
<dbReference type="Pfam" id="PF11193">
    <property type="entry name" value="DUF2812"/>
    <property type="match status" value="1"/>
</dbReference>
<keyword evidence="1" id="KW-0812">Transmembrane</keyword>
<dbReference type="Proteomes" id="UP000298438">
    <property type="component" value="Unassembled WGS sequence"/>
</dbReference>
<keyword evidence="1" id="KW-0472">Membrane</keyword>
<evidence type="ECO:0000256" key="1">
    <source>
        <dbReference type="SAM" id="Phobius"/>
    </source>
</evidence>
<comment type="caution">
    <text evidence="2">The sequence shown here is derived from an EMBL/GenBank/DDBJ whole genome shotgun (WGS) entry which is preliminary data.</text>
</comment>
<sequence length="181" mass="20354">MKDEMVVRYRFWHLTWSDEREQDWLRAMARAGLHLVRANSGIGRYVFRRGAPQDVVYSVEFRGGCTARTGGPERGWEPVAGTCGWAYWRKPAQALATGETHVDARTRAAMLQRLLGVMVVCGMPMFTNAVLFQRTLFDVHHYSSPVSYGAVVGIYAAMALAYVVAFARLASRIHHYKRGAA</sequence>
<dbReference type="RefSeq" id="WP_135209484.1">
    <property type="nucleotide sequence ID" value="NZ_SPVF01000269.1"/>
</dbReference>
<evidence type="ECO:0000313" key="3">
    <source>
        <dbReference type="Proteomes" id="UP000298438"/>
    </source>
</evidence>
<accession>A0A4Y9RNG5</accession>
<organism evidence="2 3">
    <name type="scientific">Zemynaea arenosa</name>
    <dbReference type="NCBI Taxonomy" id="2561931"/>
    <lineage>
        <taxon>Bacteria</taxon>
        <taxon>Pseudomonadati</taxon>
        <taxon>Pseudomonadota</taxon>
        <taxon>Betaproteobacteria</taxon>
        <taxon>Burkholderiales</taxon>
        <taxon>Oxalobacteraceae</taxon>
        <taxon>Telluria group</taxon>
        <taxon>Zemynaea</taxon>
    </lineage>
</organism>
<feature type="transmembrane region" description="Helical" evidence="1">
    <location>
        <begin position="146"/>
        <end position="169"/>
    </location>
</feature>
<dbReference type="AlphaFoldDB" id="A0A4Y9RNG5"/>
<keyword evidence="3" id="KW-1185">Reference proteome</keyword>
<feature type="transmembrane region" description="Helical" evidence="1">
    <location>
        <begin position="114"/>
        <end position="134"/>
    </location>
</feature>
<evidence type="ECO:0000313" key="2">
    <source>
        <dbReference type="EMBL" id="TFW10817.1"/>
    </source>
</evidence>
<proteinExistence type="predicted"/>